<dbReference type="Proteomes" id="UP001497623">
    <property type="component" value="Unassembled WGS sequence"/>
</dbReference>
<dbReference type="GO" id="GO:0005319">
    <property type="term" value="F:lipid transporter activity"/>
    <property type="evidence" value="ECO:0007669"/>
    <property type="project" value="InterPro"/>
</dbReference>
<dbReference type="AlphaFoldDB" id="A0AAV2QI33"/>
<evidence type="ECO:0000313" key="2">
    <source>
        <dbReference type="Proteomes" id="UP001497623"/>
    </source>
</evidence>
<feature type="non-terminal residue" evidence="1">
    <location>
        <position position="1"/>
    </location>
</feature>
<gene>
    <name evidence="1" type="ORF">MNOR_LOCUS11695</name>
</gene>
<name>A0AAV2QI33_MEGNR</name>
<dbReference type="InterPro" id="IPR015819">
    <property type="entry name" value="Lipid_transp_b-sht_shell"/>
</dbReference>
<organism evidence="1 2">
    <name type="scientific">Meganyctiphanes norvegica</name>
    <name type="common">Northern krill</name>
    <name type="synonym">Thysanopoda norvegica</name>
    <dbReference type="NCBI Taxonomy" id="48144"/>
    <lineage>
        <taxon>Eukaryota</taxon>
        <taxon>Metazoa</taxon>
        <taxon>Ecdysozoa</taxon>
        <taxon>Arthropoda</taxon>
        <taxon>Crustacea</taxon>
        <taxon>Multicrustacea</taxon>
        <taxon>Malacostraca</taxon>
        <taxon>Eumalacostraca</taxon>
        <taxon>Eucarida</taxon>
        <taxon>Euphausiacea</taxon>
        <taxon>Euphausiidae</taxon>
        <taxon>Meganyctiphanes</taxon>
    </lineage>
</organism>
<protein>
    <recommendedName>
        <fullName evidence="3">Apolipoprotein B</fullName>
    </recommendedName>
</protein>
<evidence type="ECO:0008006" key="3">
    <source>
        <dbReference type="Google" id="ProtNLM"/>
    </source>
</evidence>
<dbReference type="SUPFAM" id="SSF56968">
    <property type="entry name" value="Lipovitellin-phosvitin complex, beta-sheet shell regions"/>
    <property type="match status" value="1"/>
</dbReference>
<feature type="non-terminal residue" evidence="1">
    <location>
        <position position="217"/>
    </location>
</feature>
<evidence type="ECO:0000313" key="1">
    <source>
        <dbReference type="EMBL" id="CAL4082087.1"/>
    </source>
</evidence>
<reference evidence="1 2" key="1">
    <citation type="submission" date="2024-05" db="EMBL/GenBank/DDBJ databases">
        <authorList>
            <person name="Wallberg A."/>
        </authorList>
    </citation>
    <scope>NUCLEOTIDE SEQUENCE [LARGE SCALE GENOMIC DNA]</scope>
</reference>
<keyword evidence="2" id="KW-1185">Reference proteome</keyword>
<comment type="caution">
    <text evidence="1">The sequence shown here is derived from an EMBL/GenBank/DDBJ whole genome shotgun (WGS) entry which is preliminary data.</text>
</comment>
<dbReference type="EMBL" id="CAXKWB010006212">
    <property type="protein sequence ID" value="CAL4082087.1"/>
    <property type="molecule type" value="Genomic_DNA"/>
</dbReference>
<proteinExistence type="predicted"/>
<sequence length="217" mass="25307">LTMDLHKTQDVWYGVRKYFWGTYPTKKIQEDPAVELIKSLYLQHKEYIGAKSEEVWDYGTWYIYTKWQRSFEIALPVVSRPEDIFNINYLIKSLPANYDFQDGLFFNYGKINVGFPSCIGISVVFRSSSPNYVSITGNWKLHSAQNFPTGIKAKAEFDTTFRDMHQTHITARALMPWNNRAAIAGFEQTVSFVYPFKYELEVDTTISNDLTIRMTSR</sequence>
<accession>A0AAV2QI33</accession>